<gene>
    <name evidence="2" type="ORF">HNE05_08215</name>
</gene>
<keyword evidence="2" id="KW-0808">Transferase</keyword>
<dbReference type="AlphaFoldDB" id="A0A6M8FRE9"/>
<keyword evidence="3" id="KW-1185">Reference proteome</keyword>
<sequence length="278" mass="31780">MMIQWARKLVPSLATLSYNPVLKHVLSLGDLMPGLLFKEFRNLPPNYMRVRIGAGSRLFHNQIVYLNAARNFWYYMMDKGLVGLDSDVVDIGVGCGRYAHHLRDYDFKGERFSGQYIGIDIDDEMLAWCSEHFDTERFSFIKSTHSSATYRNENGQKAFYSIPLADESRDLVFSTSLYTHLLEEELYNYSAEAFRILRPGRCMAMYVFCLDFPPPTFMTRHTFAHRIGAAAVESLVNPEAAVAYDSNYLIEMCRGIGFTDVSIKTVKGEAQPLLLARK</sequence>
<dbReference type="Gene3D" id="3.40.50.150">
    <property type="entry name" value="Vaccinia Virus protein VP39"/>
    <property type="match status" value="1"/>
</dbReference>
<dbReference type="GO" id="GO:0008757">
    <property type="term" value="F:S-adenosylmethionine-dependent methyltransferase activity"/>
    <property type="evidence" value="ECO:0007669"/>
    <property type="project" value="InterPro"/>
</dbReference>
<name>A0A6M8FRE9_9GAMM</name>
<organism evidence="2 3">
    <name type="scientific">Aquipseudomonas campi</name>
    <dbReference type="NCBI Taxonomy" id="2731681"/>
    <lineage>
        <taxon>Bacteria</taxon>
        <taxon>Pseudomonadati</taxon>
        <taxon>Pseudomonadota</taxon>
        <taxon>Gammaproteobacteria</taxon>
        <taxon>Pseudomonadales</taxon>
        <taxon>Pseudomonadaceae</taxon>
        <taxon>Aquipseudomonas</taxon>
    </lineage>
</organism>
<dbReference type="SUPFAM" id="SSF53335">
    <property type="entry name" value="S-adenosyl-L-methionine-dependent methyltransferases"/>
    <property type="match status" value="1"/>
</dbReference>
<dbReference type="GO" id="GO:0032259">
    <property type="term" value="P:methylation"/>
    <property type="evidence" value="ECO:0007669"/>
    <property type="project" value="UniProtKB-KW"/>
</dbReference>
<evidence type="ECO:0000259" key="1">
    <source>
        <dbReference type="Pfam" id="PF08241"/>
    </source>
</evidence>
<accession>A0A6M8FRE9</accession>
<evidence type="ECO:0000313" key="2">
    <source>
        <dbReference type="EMBL" id="QKE63348.1"/>
    </source>
</evidence>
<dbReference type="Pfam" id="PF08241">
    <property type="entry name" value="Methyltransf_11"/>
    <property type="match status" value="1"/>
</dbReference>
<dbReference type="Proteomes" id="UP000501379">
    <property type="component" value="Chromosome"/>
</dbReference>
<keyword evidence="2" id="KW-0489">Methyltransferase</keyword>
<dbReference type="InterPro" id="IPR013216">
    <property type="entry name" value="Methyltransf_11"/>
</dbReference>
<feature type="domain" description="Methyltransferase type 11" evidence="1">
    <location>
        <begin position="89"/>
        <end position="200"/>
    </location>
</feature>
<protein>
    <submittedName>
        <fullName evidence="2">Class I SAM-dependent methyltransferase</fullName>
    </submittedName>
</protein>
<reference evidence="2" key="1">
    <citation type="submission" date="2020-07" db="EMBL/GenBank/DDBJ databases">
        <title>Nitrate ammonifying Pseudomonas campi sp. nov. isolated from German agricultural grassland.</title>
        <authorList>
            <person name="Timsy T."/>
            <person name="Ulrich A."/>
            <person name="Spanner T."/>
            <person name="Foesel B."/>
            <person name="Kolb S."/>
            <person name="Horn M.A."/>
            <person name="Behrendt U."/>
        </authorList>
    </citation>
    <scope>NUCLEOTIDE SEQUENCE</scope>
    <source>
        <strain evidence="2">S1-A32-2</strain>
    </source>
</reference>
<proteinExistence type="predicted"/>
<evidence type="ECO:0000313" key="3">
    <source>
        <dbReference type="Proteomes" id="UP000501379"/>
    </source>
</evidence>
<dbReference type="InterPro" id="IPR029063">
    <property type="entry name" value="SAM-dependent_MTases_sf"/>
</dbReference>
<dbReference type="RefSeq" id="WP_173206748.1">
    <property type="nucleotide sequence ID" value="NZ_CP053697.2"/>
</dbReference>
<dbReference type="CDD" id="cd02440">
    <property type="entry name" value="AdoMet_MTases"/>
    <property type="match status" value="1"/>
</dbReference>
<dbReference type="KEGG" id="pcam:HNE05_08215"/>
<dbReference type="EMBL" id="CP053697">
    <property type="protein sequence ID" value="QKE63348.1"/>
    <property type="molecule type" value="Genomic_DNA"/>
</dbReference>